<dbReference type="AlphaFoldDB" id="A0AAV3NSC2"/>
<evidence type="ECO:0000256" key="1">
    <source>
        <dbReference type="SAM" id="MobiDB-lite"/>
    </source>
</evidence>
<dbReference type="Pfam" id="PF22600">
    <property type="entry name" value="MTPAP-like_central"/>
    <property type="match status" value="1"/>
</dbReference>
<feature type="domain" description="Poly(A) RNA polymerase mitochondrial-like central palm" evidence="2">
    <location>
        <begin position="34"/>
        <end position="177"/>
    </location>
</feature>
<dbReference type="Gene3D" id="1.10.1410.10">
    <property type="match status" value="1"/>
</dbReference>
<dbReference type="Proteomes" id="UP001454036">
    <property type="component" value="Unassembled WGS sequence"/>
</dbReference>
<evidence type="ECO:0000313" key="3">
    <source>
        <dbReference type="EMBL" id="GAA0142084.1"/>
    </source>
</evidence>
<dbReference type="PANTHER" id="PTHR12271">
    <property type="entry name" value="POLY A POLYMERASE CID PAP -RELATED"/>
    <property type="match status" value="1"/>
</dbReference>
<dbReference type="InterPro" id="IPR054708">
    <property type="entry name" value="MTPAP-like_central"/>
</dbReference>
<organism evidence="3 4">
    <name type="scientific">Lithospermum erythrorhizon</name>
    <name type="common">Purple gromwell</name>
    <name type="synonym">Lithospermum officinale var. erythrorhizon</name>
    <dbReference type="NCBI Taxonomy" id="34254"/>
    <lineage>
        <taxon>Eukaryota</taxon>
        <taxon>Viridiplantae</taxon>
        <taxon>Streptophyta</taxon>
        <taxon>Embryophyta</taxon>
        <taxon>Tracheophyta</taxon>
        <taxon>Spermatophyta</taxon>
        <taxon>Magnoliopsida</taxon>
        <taxon>eudicotyledons</taxon>
        <taxon>Gunneridae</taxon>
        <taxon>Pentapetalae</taxon>
        <taxon>asterids</taxon>
        <taxon>lamiids</taxon>
        <taxon>Boraginales</taxon>
        <taxon>Boraginaceae</taxon>
        <taxon>Boraginoideae</taxon>
        <taxon>Lithospermeae</taxon>
        <taxon>Lithospermum</taxon>
    </lineage>
</organism>
<dbReference type="GO" id="GO:0031123">
    <property type="term" value="P:RNA 3'-end processing"/>
    <property type="evidence" value="ECO:0007669"/>
    <property type="project" value="TreeGrafter"/>
</dbReference>
<reference evidence="3 4" key="1">
    <citation type="submission" date="2024-01" db="EMBL/GenBank/DDBJ databases">
        <title>The complete chloroplast genome sequence of Lithospermum erythrorhizon: insights into the phylogenetic relationship among Boraginaceae species and the maternal lineages of purple gromwells.</title>
        <authorList>
            <person name="Okada T."/>
            <person name="Watanabe K."/>
        </authorList>
    </citation>
    <scope>NUCLEOTIDE SEQUENCE [LARGE SCALE GENOMIC DNA]</scope>
</reference>
<evidence type="ECO:0000259" key="2">
    <source>
        <dbReference type="Pfam" id="PF22600"/>
    </source>
</evidence>
<dbReference type="EMBL" id="BAABME010000358">
    <property type="protein sequence ID" value="GAA0142084.1"/>
    <property type="molecule type" value="Genomic_DNA"/>
</dbReference>
<comment type="caution">
    <text evidence="3">The sequence shown here is derived from an EMBL/GenBank/DDBJ whole genome shotgun (WGS) entry which is preliminary data.</text>
</comment>
<protein>
    <submittedName>
        <fullName evidence="3">Nucleotidyltransferase</fullName>
    </submittedName>
</protein>
<dbReference type="PANTHER" id="PTHR12271:SF134">
    <property type="entry name" value="NUCLEOTIDYLTRANSFERASE FAMILY PROTEIN"/>
    <property type="match status" value="1"/>
</dbReference>
<dbReference type="SUPFAM" id="SSF81301">
    <property type="entry name" value="Nucleotidyltransferase"/>
    <property type="match status" value="1"/>
</dbReference>
<name>A0AAV3NSC2_LITER</name>
<sequence>MALRIKVLRAKAANSEQKEELKHKLNPARISTFDEMLYNVYATRCPKPSDYDVRKDLVRVFNEIAKELYGDSNVPAVVVFGSFSMDIFDAKSDLDLSVNFGNGSVELPREKKIQTLRKFAKKLYALQKSGHVTGVLPVISAKVPILKVVDCGTDVECDISIENWDGILKSQIINVISTIDDRFPKLSFLMKAWAKAHNINSSKDKTMNSLSIVLLAAFHMQTRNPPILPPFSALLKDGSDAKSVKRLCRNFAGYGRDNKETLAELFFSLLVKLSAVEILWPKGLCASAYEGSWVSKTWDSKVSCISIEDFTDRSQNVARAVGVSQVKTIYKCIQLSVRHLSAFMDGQIEGSRLIELLFGSSTAPAIVGTGIPHTAGVASGRGKKRRPMLANSVLEKRPRPVDSLGGTSTGSCIIPPPVVDQRTRTHPPTGNWIRPLAVVEAQTWTHPTTASWIRPPVGAEHQTSTHIAGSWGQPPIGIKQHQPITGWGVPHQSPPGAWDGRVFPSVPTWETQIPQASAWNRSADVPVTSVPALNFPTVHHASSVPLLQQSLSGNNHWVPPSNHRRR</sequence>
<dbReference type="Gene3D" id="3.30.460.10">
    <property type="entry name" value="Beta Polymerase, domain 2"/>
    <property type="match status" value="1"/>
</dbReference>
<keyword evidence="4" id="KW-1185">Reference proteome</keyword>
<feature type="region of interest" description="Disordered" evidence="1">
    <location>
        <begin position="398"/>
        <end position="431"/>
    </location>
</feature>
<evidence type="ECO:0000313" key="4">
    <source>
        <dbReference type="Proteomes" id="UP001454036"/>
    </source>
</evidence>
<dbReference type="CDD" id="cd05402">
    <property type="entry name" value="NT_PAP_TUTase"/>
    <property type="match status" value="1"/>
</dbReference>
<gene>
    <name evidence="3" type="ORF">LIER_03064</name>
</gene>
<dbReference type="InterPro" id="IPR043519">
    <property type="entry name" value="NT_sf"/>
</dbReference>
<proteinExistence type="predicted"/>
<dbReference type="GO" id="GO:0016779">
    <property type="term" value="F:nucleotidyltransferase activity"/>
    <property type="evidence" value="ECO:0007669"/>
    <property type="project" value="TreeGrafter"/>
</dbReference>
<accession>A0AAV3NSC2</accession>
<dbReference type="SUPFAM" id="SSF81631">
    <property type="entry name" value="PAP/OAS1 substrate-binding domain"/>
    <property type="match status" value="1"/>
</dbReference>